<evidence type="ECO:0000313" key="2">
    <source>
        <dbReference type="EMBL" id="MFC7747325.1"/>
    </source>
</evidence>
<dbReference type="CDD" id="cd00093">
    <property type="entry name" value="HTH_XRE"/>
    <property type="match status" value="1"/>
</dbReference>
<dbReference type="EMBL" id="JBHTGR010000021">
    <property type="protein sequence ID" value="MFC7747325.1"/>
    <property type="molecule type" value="Genomic_DNA"/>
</dbReference>
<organism evidence="2 3">
    <name type="scientific">Lentibacillus kimchii</name>
    <dbReference type="NCBI Taxonomy" id="1542911"/>
    <lineage>
        <taxon>Bacteria</taxon>
        <taxon>Bacillati</taxon>
        <taxon>Bacillota</taxon>
        <taxon>Bacilli</taxon>
        <taxon>Bacillales</taxon>
        <taxon>Bacillaceae</taxon>
        <taxon>Lentibacillus</taxon>
    </lineage>
</organism>
<proteinExistence type="predicted"/>
<protein>
    <submittedName>
        <fullName evidence="2">Helix-turn-helix transcriptional regulator</fullName>
    </submittedName>
</protein>
<dbReference type="InterPro" id="IPR010982">
    <property type="entry name" value="Lambda_DNA-bd_dom_sf"/>
</dbReference>
<evidence type="ECO:0000259" key="1">
    <source>
        <dbReference type="PROSITE" id="PS50943"/>
    </source>
</evidence>
<dbReference type="SUPFAM" id="SSF47413">
    <property type="entry name" value="lambda repressor-like DNA-binding domains"/>
    <property type="match status" value="1"/>
</dbReference>
<dbReference type="InterPro" id="IPR001387">
    <property type="entry name" value="Cro/C1-type_HTH"/>
</dbReference>
<name>A0ABW2UXH6_9BACI</name>
<comment type="caution">
    <text evidence="2">The sequence shown here is derived from an EMBL/GenBank/DDBJ whole genome shotgun (WGS) entry which is preliminary data.</text>
</comment>
<sequence length="85" mass="10155">MQKTQDKRGEKMKKVNLERIRSLRNEHNLSQREMAQILSLNSLYPYHRKEVGSQNFTADELHTIAEYFEVPVEYFFNGYVAKKCK</sequence>
<dbReference type="Proteomes" id="UP001596620">
    <property type="component" value="Unassembled WGS sequence"/>
</dbReference>
<feature type="domain" description="HTH cro/C1-type" evidence="1">
    <location>
        <begin position="20"/>
        <end position="75"/>
    </location>
</feature>
<gene>
    <name evidence="2" type="ORF">ACFQU8_08770</name>
</gene>
<dbReference type="PROSITE" id="PS50943">
    <property type="entry name" value="HTH_CROC1"/>
    <property type="match status" value="1"/>
</dbReference>
<keyword evidence="3" id="KW-1185">Reference proteome</keyword>
<dbReference type="RefSeq" id="WP_382358843.1">
    <property type="nucleotide sequence ID" value="NZ_JBHTGR010000021.1"/>
</dbReference>
<accession>A0ABW2UXH6</accession>
<evidence type="ECO:0000313" key="3">
    <source>
        <dbReference type="Proteomes" id="UP001596620"/>
    </source>
</evidence>
<reference evidence="3" key="1">
    <citation type="journal article" date="2019" name="Int. J. Syst. Evol. Microbiol.">
        <title>The Global Catalogue of Microorganisms (GCM) 10K type strain sequencing project: providing services to taxonomists for standard genome sequencing and annotation.</title>
        <authorList>
            <consortium name="The Broad Institute Genomics Platform"/>
            <consortium name="The Broad Institute Genome Sequencing Center for Infectious Disease"/>
            <person name="Wu L."/>
            <person name="Ma J."/>
        </authorList>
    </citation>
    <scope>NUCLEOTIDE SEQUENCE [LARGE SCALE GENOMIC DNA]</scope>
    <source>
        <strain evidence="3">JCM 30234</strain>
    </source>
</reference>
<dbReference type="Gene3D" id="1.10.260.40">
    <property type="entry name" value="lambda repressor-like DNA-binding domains"/>
    <property type="match status" value="1"/>
</dbReference>
<dbReference type="Pfam" id="PF12844">
    <property type="entry name" value="HTH_19"/>
    <property type="match status" value="1"/>
</dbReference>